<dbReference type="AlphaFoldDB" id="A0A8B9JW09"/>
<feature type="compositionally biased region" description="Basic residues" evidence="3">
    <location>
        <begin position="605"/>
        <end position="614"/>
    </location>
</feature>
<dbReference type="GO" id="GO:0006357">
    <property type="term" value="P:regulation of transcription by RNA polymerase II"/>
    <property type="evidence" value="ECO:0007669"/>
    <property type="project" value="TreeGrafter"/>
</dbReference>
<feature type="region of interest" description="Disordered" evidence="3">
    <location>
        <begin position="391"/>
        <end position="425"/>
    </location>
</feature>
<comment type="subcellular location">
    <subcellularLocation>
        <location evidence="1">Nucleus</location>
    </subcellularLocation>
</comment>
<evidence type="ECO:0000313" key="8">
    <source>
        <dbReference type="Proteomes" id="UP000752171"/>
    </source>
</evidence>
<dbReference type="GO" id="GO:0005634">
    <property type="term" value="C:nucleus"/>
    <property type="evidence" value="ECO:0007669"/>
    <property type="project" value="UniProtKB-SubCell"/>
</dbReference>
<feature type="compositionally biased region" description="Basic residues" evidence="3">
    <location>
        <begin position="536"/>
        <end position="545"/>
    </location>
</feature>
<feature type="region of interest" description="Disordered" evidence="3">
    <location>
        <begin position="445"/>
        <end position="614"/>
    </location>
</feature>
<dbReference type="InterPro" id="IPR031402">
    <property type="entry name" value="LYRIC"/>
</dbReference>
<dbReference type="PANTHER" id="PTHR23251">
    <property type="entry name" value="LYSINE-RICH CEACAM1 CO-ISOLATED PROTEIN LYRIC PROTEIN"/>
    <property type="match status" value="1"/>
</dbReference>
<feature type="region of interest" description="Disordered" evidence="3">
    <location>
        <begin position="74"/>
        <end position="344"/>
    </location>
</feature>
<accession>A0A8B9JW09</accession>
<keyword evidence="2" id="KW-0539">Nucleus</keyword>
<dbReference type="Ensembl" id="ENSAMXT00005029313.1">
    <property type="protein sequence ID" value="ENSAMXP00005026634.1"/>
    <property type="gene ID" value="ENSAMXG00005013382.1"/>
</dbReference>
<gene>
    <name evidence="5" type="primary">MTDH</name>
    <name evidence="5" type="ORF">AMEX_G5249</name>
</gene>
<evidence type="ECO:0000256" key="3">
    <source>
        <dbReference type="SAM" id="MobiDB-lite"/>
    </source>
</evidence>
<evidence type="ECO:0000256" key="4">
    <source>
        <dbReference type="SAM" id="Phobius"/>
    </source>
</evidence>
<feature type="compositionally biased region" description="Polar residues" evidence="3">
    <location>
        <begin position="405"/>
        <end position="415"/>
    </location>
</feature>
<dbReference type="Proteomes" id="UP000752171">
    <property type="component" value="Unassembled WGS sequence"/>
</dbReference>
<dbReference type="GO" id="GO:0043066">
    <property type="term" value="P:negative regulation of apoptotic process"/>
    <property type="evidence" value="ECO:0007669"/>
    <property type="project" value="InterPro"/>
</dbReference>
<protein>
    <submittedName>
        <fullName evidence="6">Metadherin</fullName>
    </submittedName>
    <submittedName>
        <fullName evidence="5">Protein LYRIC</fullName>
    </submittedName>
</protein>
<evidence type="ECO:0000256" key="2">
    <source>
        <dbReference type="ARBA" id="ARBA00023242"/>
    </source>
</evidence>
<evidence type="ECO:0000313" key="5">
    <source>
        <dbReference type="EMBL" id="KAG9279704.1"/>
    </source>
</evidence>
<dbReference type="GO" id="GO:0003712">
    <property type="term" value="F:transcription coregulator activity"/>
    <property type="evidence" value="ECO:0007669"/>
    <property type="project" value="TreeGrafter"/>
</dbReference>
<sequence length="614" mass="68065">MAATWRAAALEQAELVSDRLRRLASSGLHFLHNEFGLDLGVSPELWPSWAILTAVLVGLLVAVWWVVACGGATRRKRRTGARENHVNVSGAVSATDGGKTQPAKSARTEEPKKKNKKKASEKQKTQPNGRTVTEPREEIKAVQESPKQATPPPQKQSQKQQQQPPQKQQQPPQKQQQPPQKQQQQQQPPQKQQQQPQQKQQQQQQPAQKQQLPPPQKQQQQPPQKQQQPLQKQQQQQPPQKQQQQQQPPQKPQQQPPQQKQQQQPSPPADDKAKKNKKKPKPEGKQGQNASDGKEPDEGAWETMVSNREKRQQRKKEKGPGEPGSPVAGQHGGKQTAQPVVIAPVITKKNKESLNLKSEKKEAVITPAPANWNTMSSVNSGGWNEMLKITPQANTSDNEKWSVNMKKSGQRNSEPLTRAQESDGTWTAMDGRIKPERNTVNFAMLGLNPSAGDPSADLGNWTHVDSEWSGINGLGSGDLGSDWNAPAEVWGNFEEPKVETPAVRETPVSKPPANVSQLQDSGDDDKEKGDPSGSGKSKRKKKKKKKPEDENAASQVNSEVLPAPAESSTNKPRPHVPQEEPAKQNVISSASQKKNDQNWEPPKQVQKKKARRET</sequence>
<feature type="compositionally biased region" description="Basic and acidic residues" evidence="3">
    <location>
        <begin position="106"/>
        <end position="124"/>
    </location>
</feature>
<dbReference type="EMBL" id="JAICCE010000003">
    <property type="protein sequence ID" value="KAG9279704.1"/>
    <property type="molecule type" value="Genomic_DNA"/>
</dbReference>
<feature type="compositionally biased region" description="Low complexity" evidence="3">
    <location>
        <begin position="155"/>
        <end position="248"/>
    </location>
</feature>
<dbReference type="GO" id="GO:0043123">
    <property type="term" value="P:positive regulation of canonical NF-kappaB signal transduction"/>
    <property type="evidence" value="ECO:0007669"/>
    <property type="project" value="InterPro"/>
</dbReference>
<keyword evidence="4" id="KW-1133">Transmembrane helix</keyword>
<dbReference type="Proteomes" id="UP000694621">
    <property type="component" value="Unplaced"/>
</dbReference>
<dbReference type="Pfam" id="PF15686">
    <property type="entry name" value="LYRIC"/>
    <property type="match status" value="2"/>
</dbReference>
<reference evidence="5 8" key="1">
    <citation type="submission" date="2021-07" db="EMBL/GenBank/DDBJ databases">
        <authorList>
            <person name="Imarazene B."/>
            <person name="Zahm M."/>
            <person name="Klopp C."/>
            <person name="Cabau C."/>
            <person name="Beille S."/>
            <person name="Jouanno E."/>
            <person name="Castinel A."/>
            <person name="Lluch J."/>
            <person name="Gil L."/>
            <person name="Kuchtly C."/>
            <person name="Lopez Roques C."/>
            <person name="Donnadieu C."/>
            <person name="Parrinello H."/>
            <person name="Journot L."/>
            <person name="Du K."/>
            <person name="Schartl M."/>
            <person name="Retaux S."/>
            <person name="Guiguen Y."/>
        </authorList>
    </citation>
    <scope>NUCLEOTIDE SEQUENCE [LARGE SCALE GENOMIC DNA]</scope>
    <source>
        <strain evidence="5">Pach_M1</strain>
        <tissue evidence="5">Testis</tissue>
    </source>
</reference>
<dbReference type="OrthoDB" id="8918651at2759"/>
<feature type="transmembrane region" description="Helical" evidence="4">
    <location>
        <begin position="46"/>
        <end position="68"/>
    </location>
</feature>
<evidence type="ECO:0000256" key="1">
    <source>
        <dbReference type="ARBA" id="ARBA00004123"/>
    </source>
</evidence>
<reference evidence="6" key="2">
    <citation type="submission" date="2025-05" db="UniProtKB">
        <authorList>
            <consortium name="Ensembl"/>
        </authorList>
    </citation>
    <scope>IDENTIFICATION</scope>
</reference>
<evidence type="ECO:0000313" key="6">
    <source>
        <dbReference type="Ensembl" id="ENSAMXP00005026634.1"/>
    </source>
</evidence>
<keyword evidence="4" id="KW-0812">Transmembrane</keyword>
<name>A0A8B9JW09_ASTMX</name>
<keyword evidence="4" id="KW-0472">Membrane</keyword>
<dbReference type="PANTHER" id="PTHR23251:SF0">
    <property type="entry name" value="PROTEIN LYRIC"/>
    <property type="match status" value="1"/>
</dbReference>
<proteinExistence type="predicted"/>
<dbReference type="InterPro" id="IPR052305">
    <property type="entry name" value="TransReg_TumorExp"/>
</dbReference>
<evidence type="ECO:0000313" key="7">
    <source>
        <dbReference type="Proteomes" id="UP000694621"/>
    </source>
</evidence>
<dbReference type="GO" id="GO:0045766">
    <property type="term" value="P:positive regulation of angiogenesis"/>
    <property type="evidence" value="ECO:0007669"/>
    <property type="project" value="InterPro"/>
</dbReference>
<organism evidence="6 7">
    <name type="scientific">Astyanax mexicanus</name>
    <name type="common">Blind cave fish</name>
    <name type="synonym">Astyanax fasciatus mexicanus</name>
    <dbReference type="NCBI Taxonomy" id="7994"/>
    <lineage>
        <taxon>Eukaryota</taxon>
        <taxon>Metazoa</taxon>
        <taxon>Chordata</taxon>
        <taxon>Craniata</taxon>
        <taxon>Vertebrata</taxon>
        <taxon>Euteleostomi</taxon>
        <taxon>Actinopterygii</taxon>
        <taxon>Neopterygii</taxon>
        <taxon>Teleostei</taxon>
        <taxon>Ostariophysi</taxon>
        <taxon>Characiformes</taxon>
        <taxon>Characoidei</taxon>
        <taxon>Acestrorhamphidae</taxon>
        <taxon>Acestrorhamphinae</taxon>
        <taxon>Astyanax</taxon>
    </lineage>
</organism>